<protein>
    <submittedName>
        <fullName evidence="2">Uncharacterized protein</fullName>
    </submittedName>
</protein>
<gene>
    <name evidence="2" type="ORF">Tci_000665</name>
</gene>
<feature type="compositionally biased region" description="Low complexity" evidence="1">
    <location>
        <begin position="1736"/>
        <end position="1756"/>
    </location>
</feature>
<evidence type="ECO:0000313" key="2">
    <source>
        <dbReference type="EMBL" id="GEU28687.1"/>
    </source>
</evidence>
<comment type="caution">
    <text evidence="2">The sequence shown here is derived from an EMBL/GenBank/DDBJ whole genome shotgun (WGS) entry which is preliminary data.</text>
</comment>
<feature type="region of interest" description="Disordered" evidence="1">
    <location>
        <begin position="136"/>
        <end position="158"/>
    </location>
</feature>
<name>A0A699GGK6_TANCI</name>
<sequence>MSAQRETAAGCAFLAVDHRTYGIVVVLRQVGAAVRVVGAAGHHLGIDFDGHAAIGGPVDIEPNAPRIKAQQPPAHQYAGRRFTQRHNTAAQIFHHACTGSYLRGLARRPQAGSNWHDRRAAERYGVRSFGGRCRRAAAASSEQPARRDDRCPHQPSLHSIRHHCSPSSVLFRYGAVEIGEAVNCSPDASKRMYGQTALRERPVAAQAQRRVVWQLRAVGGDADAVHTDRQRGVGRGETYVQRRHGIGGRRAGQRKIDGPWRRAELRVTPVRVPVAGAHRVGQPAASRSERLLVRGPLRIVEIAIDELPRIAVGDADFPQRGGHPRRAPDHGTDLLRRAGVYRHVSLLEGADIAGAEGQQVVGARQHVGNAETAVSIGLDPELVRASLQLEIDALVLRRQPDPGAGGGRCRVAAIGHSQRAADRAAPGRLHVVGMVEPGVGPGRPFRRCLGAGILPQCLRHVGRGIGGHAVVAVDINKIRTVKLPEVRAGLHHQLRALAVMGAIEHIEERARIVRRQLALHRAAVVILVAGHGHPDTDAGAAAAPAPHVQVAQPLPLFVDTEPVEAGAEIHVRAPLPHAGGGIGRGMVQGRCLVVALGAALQAEINVHIHGCVGRIARPRRADPHLGIVAAVGGRIDGERGSAVRTTEIGRIPAPEMAAAAVTAFEQVAALVHDAADRCILLVDADRHDAIVEHDGTALIGIGDGGTGAGSPARRVGHRQAWRQRADGGVLPRHSHAVLRVVHQGHQPPFGRVWRGVDAQEFFIGRVQDHFLAPVAEQVGRQGGNVLGAAGLRRARRFQQVVRFTREPVPLGDAVLVEQFAQLVAVPPHHETQLARPFDALDHLALRGVQEVAVAGPRLGAGEARVDVGGDGAASVGRRRRAPQDFAGTGVQHGRTDAAVVLDLFVGAEFFQSRAGGIEVAHGHRIAMLEAGTPQALAVVVDRHGAVDDFILAVAIDVGHAQLVVALAAELFVARRAAVEGPPPGQFAVAPVPGGQRGAPVVAARHDDAGALAVQISGAGQEAVGAVAVTIAPGVLELRGSRCIGIGMACRPVRFAGQRAAGAAVEDGEKLGAFQDTALQWRHHGAVGQYLAAGAVGRRHFAALFAPVGMGVAQYLAGAVDGAVAGAHGQLGDAVAVVVVHLELRVVGAGADVFSEIDAPQALAVQRVGIEVHRSGVAVEGVIPGVGRIRDLGVGTVDRVPFQDDFIAAVAVEVGNAGFVRGVVVGLAAGRDAGRRLLDRHAQIALVPHDGRLAGAYVLALHDSVQRVGRLRRARFVDVIGAACQRTGRDFLAVAVQVKRGGRGVVAQQAPGDQVAAIPGRYRHRAAVQRFHPTRRSLCCSRKHRQGWSGHCNRCHAVPCRLVYCHHRDRAMLGQRVGEVHRHLFPQRLRHIPGTQRNIGLVRNPALHPQVVIIAMEVARIGLERQRRFRFRDPCLRARARGHRLPLRARRPQIFRALGHDVVAVGMGLVDRLGVTVIPVAHLVDGGIDAPLAGLPHLRFGKRDKVARGGVHGREVIVAANLGGPEHHVGPDRVIPHRFRRIRVLHLGRRHQHVALGRPVDQVVRFPDLDVALAVRSRLAALAILILEPFEVGGHQIKRVAVGRAHDVRIAQAGAADAGREHRLAVVQAAPVERTVALRQAEVNLFLGECEVHEQVGGIGRLVEFFYDAHRHVAGGRGGALAQRGAQHRAGVAPGRAGDLAGGGDQRRMVRAAPPPVARQPGRSPALRQAGRSPALRQAGRWPAWRRPAAQRPATTRWRVAGDTSWQVASSLQHLHAQRRQLQPGVPASAGENAILVTVDGNVDRVAGGVDIQGAAIDHACVHAFRRGRSARDAQFAVQAAVQRLQHRRLRQRGNIDRPAPAILVGRDDRQRLSSAAARVALVALVKRIEARQYLRGGRFQHFVQVERRLERHAVDGAGKRLGVLVERLRRQAEDVGQLARQIGAVPLVVAIGFIGLRGHHHRAALRHVLAHRFGGSLVHQIFAGNHQQLVARQVFVGDVDHRHVEVVVVQRSEGAVLVVAVRRAVVLVQAHALGLPAGRLARLPRIRQRHLGFQFARKTELLHGLEFARRGAPLGQLPRRLVVVVDQAENDLLLATEVAVVVPGQHALAAVEQAEIHQHARAAFFAVEAKVTGLEFVEPHGRGHAALHHHGFERTGNHVAGVITESAMRGVAAVRGQVVETAPAGIAKQVRDCRLGGRMALAQRFEVVEHGQRGVGPEPAQVEVAFVGTHTGHAGQAHLVPVADGARPALRGPGMVQLVEAAVLGLEPADEALAHRFRKRHIAVADLVVEPDGDHGRMLAVARQQFVGKAVQQAPVVGVKDVVHIALGRIQLAAIFLHQRHARVLVVQPLRCGRAADIEQHLDAGRVHLVHHAVEGGKREFAIGGFKIIPRQVAHAHHGQACLFHVDDVLRDLRRGAVHRLVAGTNEQLALPGPVGAGGRLLGMGRGGKQQAQRQKRSAGGKKIAALAAFIAIEPAAAHPLAVDELAVDDLFDADPVARLFRRIGKAHDHAASRRQEFILAGLDDQPSMSADVLGILRCARIDHRDRQRVATEFEGARGFVRHSVHAQRRLEAAHGALSLVGQHQRRHLAQHAVGVGQRIGGRAGQQFDGKRAEADAFQLAQRIKSVGAGVGFAGLVCFRNEDRVVGPLELIGPVGVIREVRVQADQVDVGTARLPDIEQVRQRPAARVLARLLVGPVERHVDVHGQVVGGFTGSRECVGEHGKTPGLEDFLRLGPVAEYLRPGARRLVILGRPHVAHVRVQRGLVLLQVIDQRLGHLPVKRCLRLRAVIAHHRQHADFILHLHHHHRAALVERFQMRHQRAERALVGFQGIGIVRTQDILRYALVVLRLGVGLEVVLDVRRRVRRRRILPGAKPQQHQFHVVGFGLADQAFERLEVVHARLRLDLVPLDRRQHRVDADGFQYRPLALEVLEVGSGRVTKLAAEDQQRLPIDDQVRGRAMFFQMGNWLCGGDRCGGETDGGQKNKFIADTRVITATIPAQIVLARFAAGRGLRDFIGQVLGLDRECQAGRDAVLDLGVEIAAGVHEHRVAGIDIVAARVITATVVIGQARIELVAVVPDRRVITVFRHARERQLGTVERVQELGAARIRIRHARVVGVDTEAAQEARQEGQRGAAGQFHALGRGALEVDGGAHVPQLAVAKQVLAHGDVRLYRRLDVLAEVRQAQLAVAVGIPLDRQVLVGCPVRFQVRIAGRAIVGTVAAEAGIAAAFQAIDGGRQLVDGRTRHHLAVTDTHRQLVRHQPGGGVEAGQIVVVLVVPGNDGVGDHAVVVGGSGRVARHAAAVLLQAGRAGAGARVAHAQVALDVVAQQRVLEIEPQVSRAYPFAGVVRGDLRVDVAVAPQRLAHFIVVEPRCIKEWRAGRVVRRQPAGRVTADAGTAEEIRRLRAHCLDQLLHLLRIHPNFRVIAVNKRLGHGRPLHRARVQRIPVPDLRDVGGFDVQVIGSAGQVGAVVDQVATAVVLEHAGLAALAAKPDFFHEWQVGAIAQVELDLVFRTFRFGGTVIEFGTRVRAGIVRVPCGREREVRPAIGVERHFQARRALHQSQVVAVVGVRRIALGHQRLHVPAALAVIKAGRAVLGVVLLDEVARTGGKRAIAAPARDGQAVAHHVFGDVVVGDDHAGRRGRGGCGITSACRGHGAVGRIDRRAARRGQAVHIGKIGTVSKVLVARILLVALVADKRVERIAELVLCGELARLALVRTGADHVARYRRRIVEPLALALGAVGRHLAQEAPAGVAHRVALGMHLVVGHIGHQAQLAFKKTVGNQEAGARLGAVAQRVLLGRDVGGHRELLEVQRLVGFHAHGAADAALGHVGGNALEHVDRFDQLGRQFAQLGAATRRVVGAQHRQAVDFHPVQVRFHATNGDLAAFAKVARQLHAGDARERLAHVFIGELADVFGHDGIADSAGALLALDSRADRLPGTGDHDHVLWFGSGRCLLRLLGMGSLIGAQGGQDGRHGQGAAGAARRCAGQCRIEHVEGLLILFERAAATAVAGLELRAPPGLRAARYRCSHTDDGRNNCFLCRMAADVERVGVGQVLRLERDRHARGQVPLQLEVEKAGRFDKQRVAAVGVVRTRVIAAAPVVRDARVERTALVPQRQVVRRARHAGERQLAAVEGIDQRRARRIGVAHARKIGVDAEAVERRGQERQRGAYGKFQTLGGGAAGIDGSGDVEQRAVLQQVGTDHGAGADRRVDVLAKVRQTDLVALPRIPFQRQVGAGGAIRLQARVAGRALIHAVAAELQLAAIEHAGNVGTETLEAGTRHHLAVTSAQQHRFGSQPQHCVHAGQKIVVAVFPGHDGGAQQPIVVRGAAGRALGTHEQALAPQRTGAGTGVAQSQVAVERMAEQVGAVIDAHVRRAGALFHVVSGNLRMDGAVAARRLPQAVVGKVRRVEEWRCRAVTGAGPVGRKTIEAGARQEIRRHIAHRAHQRAHLCTRDPALLVVGVNEALHDRGAQHAGGIERIVVPGVADIGRLYGQVITGARQVAAGIEDITAVGVALRGLPPSLHAECHAVDQRPLRAVAEVEPQLVFAVVDLYRIVGELHLRVRGQVVRSAIGGEGKVRKTLAIEVDLQARRVHQQAQVVAVVTVAAIGAGEHGIDIPSVPAPGEACRAVVIVHLLDKVARFDAERIAAAAPAQRQAVAHHVLRHMVVGDHHPGRRGGQRRCHARAARRYAVRIVSGQGTGTGQPVGKGQVGGIVEVVQARCLSKTLVRDVTGQCIAELDLSGKLGGSARVVAPQDAVARVAGAVVVPLALAVDAVLTSQRGAAGAIKDGGRRGIERGHSFFGGQIPVAQKTPAGIAHPVRLREHLVVHQVGHQPQATVEKLVGDQQVGARLHAAAQAVLLGRHGAGKREFFEVQRAVGPDQDSTADAAFGEVGGDALDHLDRLDQLGGQFAQIGGARAVGRGQYRGAIDLDAVQVRLHAADRDLVALAKVARDLHPGHARQRLAHVFIGELANVLGDDGIGHCRRVFFQVDGGGNG</sequence>
<evidence type="ECO:0000256" key="1">
    <source>
        <dbReference type="SAM" id="MobiDB-lite"/>
    </source>
</evidence>
<proteinExistence type="predicted"/>
<feature type="region of interest" description="Disordered" evidence="1">
    <location>
        <begin position="1712"/>
        <end position="1756"/>
    </location>
</feature>
<reference evidence="2" key="1">
    <citation type="journal article" date="2019" name="Sci. Rep.">
        <title>Draft genome of Tanacetum cinerariifolium, the natural source of mosquito coil.</title>
        <authorList>
            <person name="Yamashiro T."/>
            <person name="Shiraishi A."/>
            <person name="Satake H."/>
            <person name="Nakayama K."/>
        </authorList>
    </citation>
    <scope>NUCLEOTIDE SEQUENCE</scope>
</reference>
<dbReference type="EMBL" id="BKCJ010000013">
    <property type="protein sequence ID" value="GEU28687.1"/>
    <property type="molecule type" value="Genomic_DNA"/>
</dbReference>
<organism evidence="2">
    <name type="scientific">Tanacetum cinerariifolium</name>
    <name type="common">Dalmatian daisy</name>
    <name type="synonym">Chrysanthemum cinerariifolium</name>
    <dbReference type="NCBI Taxonomy" id="118510"/>
    <lineage>
        <taxon>Eukaryota</taxon>
        <taxon>Viridiplantae</taxon>
        <taxon>Streptophyta</taxon>
        <taxon>Embryophyta</taxon>
        <taxon>Tracheophyta</taxon>
        <taxon>Spermatophyta</taxon>
        <taxon>Magnoliopsida</taxon>
        <taxon>eudicotyledons</taxon>
        <taxon>Gunneridae</taxon>
        <taxon>Pentapetalae</taxon>
        <taxon>asterids</taxon>
        <taxon>campanulids</taxon>
        <taxon>Asterales</taxon>
        <taxon>Asteraceae</taxon>
        <taxon>Asteroideae</taxon>
        <taxon>Anthemideae</taxon>
        <taxon>Anthemidinae</taxon>
        <taxon>Tanacetum</taxon>
    </lineage>
</organism>
<accession>A0A699GGK6</accession>